<dbReference type="InterPro" id="IPR023198">
    <property type="entry name" value="PGP-like_dom2"/>
</dbReference>
<proteinExistence type="predicted"/>
<dbReference type="PANTHER" id="PTHR43434">
    <property type="entry name" value="PHOSPHOGLYCOLATE PHOSPHATASE"/>
    <property type="match status" value="1"/>
</dbReference>
<organism evidence="1 2">
    <name type="scientific">Streptacidiphilus monticola</name>
    <dbReference type="NCBI Taxonomy" id="2161674"/>
    <lineage>
        <taxon>Bacteria</taxon>
        <taxon>Bacillati</taxon>
        <taxon>Actinomycetota</taxon>
        <taxon>Actinomycetes</taxon>
        <taxon>Kitasatosporales</taxon>
        <taxon>Streptomycetaceae</taxon>
        <taxon>Streptacidiphilus</taxon>
    </lineage>
</organism>
<dbReference type="EMBL" id="JBHSQJ010000010">
    <property type="protein sequence ID" value="MFC5906245.1"/>
    <property type="molecule type" value="Genomic_DNA"/>
</dbReference>
<dbReference type="SUPFAM" id="SSF56784">
    <property type="entry name" value="HAD-like"/>
    <property type="match status" value="1"/>
</dbReference>
<dbReference type="GO" id="GO:0016787">
    <property type="term" value="F:hydrolase activity"/>
    <property type="evidence" value="ECO:0007669"/>
    <property type="project" value="UniProtKB-KW"/>
</dbReference>
<keyword evidence="2" id="KW-1185">Reference proteome</keyword>
<dbReference type="Gene3D" id="3.40.50.1000">
    <property type="entry name" value="HAD superfamily/HAD-like"/>
    <property type="match status" value="1"/>
</dbReference>
<evidence type="ECO:0000313" key="2">
    <source>
        <dbReference type="Proteomes" id="UP001596174"/>
    </source>
</evidence>
<gene>
    <name evidence="1" type="ORF">ACFP3V_03275</name>
</gene>
<protein>
    <submittedName>
        <fullName evidence="1">HAD family hydrolase</fullName>
    </submittedName>
</protein>
<dbReference type="InterPro" id="IPR050155">
    <property type="entry name" value="HAD-like_hydrolase_sf"/>
</dbReference>
<evidence type="ECO:0000313" key="1">
    <source>
        <dbReference type="EMBL" id="MFC5906245.1"/>
    </source>
</evidence>
<dbReference type="SFLD" id="SFLDS00003">
    <property type="entry name" value="Haloacid_Dehalogenase"/>
    <property type="match status" value="1"/>
</dbReference>
<dbReference type="RefSeq" id="WP_380579468.1">
    <property type="nucleotide sequence ID" value="NZ_JBHSQJ010000010.1"/>
</dbReference>
<comment type="caution">
    <text evidence="1">The sequence shown here is derived from an EMBL/GenBank/DDBJ whole genome shotgun (WGS) entry which is preliminary data.</text>
</comment>
<sequence>MTTLILWDVDHTLIDGGQVSRHAYAAAFRAATGRELTEPWQFDGRTELAAASEVLRAHGLPAEGEPLHAFLELIDAELHARADALAAAGRALPGAVAALTALQDVPGLHQSVLTGNLRRVALLKLSVFGLDGHLDLAIGAYGEDAYERVDLPPFALDRASRVHGSTFTGADTVIVGDTLRDIAAARAVGARAVAVATGPYPADRLAAAGADVTLPDLTDTAAVVEALTGGRPPVRT</sequence>
<dbReference type="InterPro" id="IPR036412">
    <property type="entry name" value="HAD-like_sf"/>
</dbReference>
<keyword evidence="1" id="KW-0378">Hydrolase</keyword>
<dbReference type="SFLD" id="SFLDG01129">
    <property type="entry name" value="C1.5:_HAD__Beta-PGM__Phosphata"/>
    <property type="match status" value="1"/>
</dbReference>
<dbReference type="Gene3D" id="1.10.150.240">
    <property type="entry name" value="Putative phosphatase, domain 2"/>
    <property type="match status" value="1"/>
</dbReference>
<accession>A0ABW1FUV0</accession>
<dbReference type="InterPro" id="IPR023214">
    <property type="entry name" value="HAD_sf"/>
</dbReference>
<reference evidence="2" key="1">
    <citation type="journal article" date="2019" name="Int. J. Syst. Evol. Microbiol.">
        <title>The Global Catalogue of Microorganisms (GCM) 10K type strain sequencing project: providing services to taxonomists for standard genome sequencing and annotation.</title>
        <authorList>
            <consortium name="The Broad Institute Genomics Platform"/>
            <consortium name="The Broad Institute Genome Sequencing Center for Infectious Disease"/>
            <person name="Wu L."/>
            <person name="Ma J."/>
        </authorList>
    </citation>
    <scope>NUCLEOTIDE SEQUENCE [LARGE SCALE GENOMIC DNA]</scope>
    <source>
        <strain evidence="2">JCM 4816</strain>
    </source>
</reference>
<dbReference type="Proteomes" id="UP001596174">
    <property type="component" value="Unassembled WGS sequence"/>
</dbReference>
<dbReference type="PANTHER" id="PTHR43434:SF1">
    <property type="entry name" value="PHOSPHOGLYCOLATE PHOSPHATASE"/>
    <property type="match status" value="1"/>
</dbReference>
<name>A0ABW1FUV0_9ACTN</name>
<dbReference type="Pfam" id="PF00702">
    <property type="entry name" value="Hydrolase"/>
    <property type="match status" value="1"/>
</dbReference>